<protein>
    <submittedName>
        <fullName evidence="2">Oidioi.mRNA.OKI2018_I69.chr2.g6900.t1.cds</fullName>
    </submittedName>
    <submittedName>
        <fullName evidence="3">Oidioi.mRNA.OKI2018_I69.chr2.g6952.t1.cds</fullName>
    </submittedName>
</protein>
<sequence length="270" mass="31424">MRHSKSKLEIFTVKVESDDFNDIQNLTELALSVENRFEDILENERELSRTDESLEERLEILEDLGFSENEMGSGEDSLPSNEEDDDFRAEMRVFKNQMISFMPLLNSLYEMGIMEKMRKFDELRGSSMGAPDVSDQIGKAESRMTEILQQEKTELLEALKTSSRRANKKVKNVEEEVVALKAELKQKENVFKMELDALRRKLQERKTLRFYDDIYGDIMNSTMTPVSEDEETEDEREENKTNLIIIGGEGHAHTFDQLDLNTMKLSHLYK</sequence>
<organism evidence="3 4">
    <name type="scientific">Oikopleura dioica</name>
    <name type="common">Tunicate</name>
    <dbReference type="NCBI Taxonomy" id="34765"/>
    <lineage>
        <taxon>Eukaryota</taxon>
        <taxon>Metazoa</taxon>
        <taxon>Chordata</taxon>
        <taxon>Tunicata</taxon>
        <taxon>Appendicularia</taxon>
        <taxon>Copelata</taxon>
        <taxon>Oikopleuridae</taxon>
        <taxon>Oikopleura</taxon>
    </lineage>
</organism>
<proteinExistence type="predicted"/>
<feature type="coiled-coil region" evidence="1">
    <location>
        <begin position="23"/>
        <end position="64"/>
    </location>
</feature>
<accession>A0ABN7T4M3</accession>
<keyword evidence="4" id="KW-1185">Reference proteome</keyword>
<keyword evidence="1" id="KW-0175">Coiled coil</keyword>
<evidence type="ECO:0000256" key="1">
    <source>
        <dbReference type="SAM" id="Coils"/>
    </source>
</evidence>
<evidence type="ECO:0000313" key="4">
    <source>
        <dbReference type="Proteomes" id="UP001158576"/>
    </source>
</evidence>
<dbReference type="Proteomes" id="UP001158576">
    <property type="component" value="Chromosome 2"/>
</dbReference>
<feature type="coiled-coil region" evidence="1">
    <location>
        <begin position="156"/>
        <end position="201"/>
    </location>
</feature>
<name>A0ABN7T4M3_OIKDI</name>
<dbReference type="EMBL" id="OU015567">
    <property type="protein sequence ID" value="CAG5112776.1"/>
    <property type="molecule type" value="Genomic_DNA"/>
</dbReference>
<evidence type="ECO:0000313" key="2">
    <source>
        <dbReference type="EMBL" id="CAG5112719.1"/>
    </source>
</evidence>
<evidence type="ECO:0000313" key="3">
    <source>
        <dbReference type="EMBL" id="CAG5112776.1"/>
    </source>
</evidence>
<gene>
    <name evidence="2" type="ORF">OKIOD_LOCUS15665</name>
    <name evidence="3" type="ORF">OKIOD_LOCUS15717</name>
</gene>
<reference evidence="3 4" key="1">
    <citation type="submission" date="2021-04" db="EMBL/GenBank/DDBJ databases">
        <authorList>
            <person name="Bliznina A."/>
        </authorList>
    </citation>
    <scope>NUCLEOTIDE SEQUENCE [LARGE SCALE GENOMIC DNA]</scope>
</reference>
<dbReference type="EMBL" id="OU015567">
    <property type="protein sequence ID" value="CAG5112719.1"/>
    <property type="molecule type" value="Genomic_DNA"/>
</dbReference>